<feature type="compositionally biased region" description="Basic and acidic residues" evidence="1">
    <location>
        <begin position="1146"/>
        <end position="1157"/>
    </location>
</feature>
<feature type="compositionally biased region" description="Basic and acidic residues" evidence="1">
    <location>
        <begin position="1110"/>
        <end position="1138"/>
    </location>
</feature>
<evidence type="ECO:0000313" key="3">
    <source>
        <dbReference type="Proteomes" id="UP000887540"/>
    </source>
</evidence>
<feature type="transmembrane region" description="Helical" evidence="2">
    <location>
        <begin position="597"/>
        <end position="620"/>
    </location>
</feature>
<keyword evidence="2" id="KW-0472">Membrane</keyword>
<feature type="region of interest" description="Disordered" evidence="1">
    <location>
        <begin position="135"/>
        <end position="161"/>
    </location>
</feature>
<protein>
    <submittedName>
        <fullName evidence="4">Uncharacterized protein</fullName>
    </submittedName>
</protein>
<feature type="transmembrane region" description="Helical" evidence="2">
    <location>
        <begin position="553"/>
        <end position="577"/>
    </location>
</feature>
<feature type="transmembrane region" description="Helical" evidence="2">
    <location>
        <begin position="745"/>
        <end position="767"/>
    </location>
</feature>
<feature type="transmembrane region" description="Helical" evidence="2">
    <location>
        <begin position="275"/>
        <end position="296"/>
    </location>
</feature>
<feature type="compositionally biased region" description="Basic and acidic residues" evidence="1">
    <location>
        <begin position="649"/>
        <end position="664"/>
    </location>
</feature>
<feature type="compositionally biased region" description="Polar residues" evidence="1">
    <location>
        <begin position="665"/>
        <end position="677"/>
    </location>
</feature>
<evidence type="ECO:0000256" key="1">
    <source>
        <dbReference type="SAM" id="MobiDB-lite"/>
    </source>
</evidence>
<accession>A0A914CQW2</accession>
<dbReference type="Proteomes" id="UP000887540">
    <property type="component" value="Unplaced"/>
</dbReference>
<evidence type="ECO:0000256" key="2">
    <source>
        <dbReference type="SAM" id="Phobius"/>
    </source>
</evidence>
<keyword evidence="2" id="KW-0812">Transmembrane</keyword>
<feature type="compositionally biased region" description="Low complexity" evidence="1">
    <location>
        <begin position="326"/>
        <end position="341"/>
    </location>
</feature>
<organism evidence="3 4">
    <name type="scientific">Acrobeloides nanus</name>
    <dbReference type="NCBI Taxonomy" id="290746"/>
    <lineage>
        <taxon>Eukaryota</taxon>
        <taxon>Metazoa</taxon>
        <taxon>Ecdysozoa</taxon>
        <taxon>Nematoda</taxon>
        <taxon>Chromadorea</taxon>
        <taxon>Rhabditida</taxon>
        <taxon>Tylenchina</taxon>
        <taxon>Cephalobomorpha</taxon>
        <taxon>Cephaloboidea</taxon>
        <taxon>Cephalobidae</taxon>
        <taxon>Acrobeloides</taxon>
    </lineage>
</organism>
<proteinExistence type="predicted"/>
<feature type="region of interest" description="Disordered" evidence="1">
    <location>
        <begin position="772"/>
        <end position="804"/>
    </location>
</feature>
<feature type="region of interest" description="Disordered" evidence="1">
    <location>
        <begin position="649"/>
        <end position="713"/>
    </location>
</feature>
<dbReference type="WBParaSite" id="ACRNAN_scaffold1347.g10268.t2">
    <property type="protein sequence ID" value="ACRNAN_scaffold1347.g10268.t2"/>
    <property type="gene ID" value="ACRNAN_scaffold1347.g10268"/>
</dbReference>
<dbReference type="Gene3D" id="1.20.1070.10">
    <property type="entry name" value="Rhodopsin 7-helix transmembrane proteins"/>
    <property type="match status" value="1"/>
</dbReference>
<evidence type="ECO:0000313" key="4">
    <source>
        <dbReference type="WBParaSite" id="ACRNAN_scaffold1347.g10268.t2"/>
    </source>
</evidence>
<name>A0A914CQW2_9BILA</name>
<sequence>MVNATTDTLNPNDINDTAIYHLSGIIDKLNPNNSTKGGDGFADDGNSFIASSSGSPKNSITFDLRSLCEASATKFYYGAYRSPKLFVTSLDQSFSTGSTGASTQSTKALTSQSTQSLSTSTAHGKVFGAIVLDSSSSDSSTSQEMIPSSDTQPPEQGPRCGMGNFFSGGSIMGGDIVSGLNSIGQNVQISYGLQSKAIKATLKYSKSHYTKPLHGKFEVNSFSPQTGFANSNPCSVNEDGENFVSDCTSSDTHFTLLNNGLLTDPRLCSDVFNKLVPILSGYSMLTMVMIIIAYLSKYDKAPEFIKKLSAMWEKADSNKKASQDKTNSGTTTNTVVNPNENAPQTITNSGTITNKVANSNEKASQAVGTILDKVVDSNENTRQAIINLGIILDKVADPNEDAHQAITNLGTILNKVADSNEKASQAITNLGTILNKVPDPNENISQAKKNSGAIWDKLTKLTTLWYHLADPKLMQNDRLINGAYNATLLAFYICYTVFGDRRRLGGSMTACSVMAGVNYWLILSSIFMTMVESFCCVKKFYWKDGTFKKWLEFISTGFPAVGLAYALSTIIMIPITIFIRKVYSRDDDFCWIRPDYIAVIVIPMGILCASGFICYGLILLQKTATQFPGQLCLKLIFGFDDDDLKAAEEHNSKPAKEPNSDSKNKNTSASSNEPNSDSAKKDNSAPPNKPNSDSAKKDNSAPSNEPNSDSNKFSSSISRLGFIHIALAFPFLFEYLATNTSEVNIFHYLFTIILGGQGIILTAHGAVTNEKFGGSNKGDEDIEANGGSSGSNDGPPSSQNTNGNNLVEKIFDEVDKVKHVAQNKIPKDLKTIEEQIVKKVPNEVDQQVHKLTDEFPNPIQDFAREGRNILKPGKDLKDGVKKEISNITNEVQKNIDAGKENLENIVAGIDAGKKNLENIEAGIMSEGNHLSVDNVKDIPQLDNGLVKMVQNGENFLKIWENLVEDEVDKVKHVAQEKIPKDLKTIEEQIFSEGQNEVDQHFKDSPLDEVPNQISNIENEGQNEVDEHFKDSPLDEVPNQISNIENEGQNEVDEHFKDSPLDEVPNQISNIENEGQNEVDAGKENLENVEAGIMSEGNNLSVDQVEDIPELDKDEMAPIENSARENSNKGEENLEKVEGEPEEKEEQLEATKKPEEWPNPRSALNLNLENSDTSSIFLKFNEEVNYDVQDIENILKDLYGFIQSRGNEQEKEQAKEIFAKLESFYHGKRLEKEIFDKLKDLYHDSTFAEELKRNRIMSSYIVILLDTMRNAIYYTVKSPLYDTHLGGN</sequence>
<keyword evidence="3" id="KW-1185">Reference proteome</keyword>
<feature type="compositionally biased region" description="Polar residues" evidence="1">
    <location>
        <begin position="143"/>
        <end position="154"/>
    </location>
</feature>
<reference evidence="4" key="1">
    <citation type="submission" date="2022-11" db="UniProtKB">
        <authorList>
            <consortium name="WormBaseParasite"/>
        </authorList>
    </citation>
    <scope>IDENTIFICATION</scope>
</reference>
<feature type="region of interest" description="Disordered" evidence="1">
    <location>
        <begin position="317"/>
        <end position="349"/>
    </location>
</feature>
<feature type="transmembrane region" description="Helical" evidence="2">
    <location>
        <begin position="479"/>
        <end position="498"/>
    </location>
</feature>
<feature type="region of interest" description="Disordered" evidence="1">
    <location>
        <begin position="1110"/>
        <end position="1165"/>
    </location>
</feature>
<keyword evidence="2" id="KW-1133">Transmembrane helix</keyword>
<feature type="transmembrane region" description="Helical" evidence="2">
    <location>
        <begin position="518"/>
        <end position="541"/>
    </location>
</feature>